<name>A0A2H0KCS3_9BACT</name>
<accession>A0A2H0KCS3</accession>
<dbReference type="PANTHER" id="PTHR33908">
    <property type="entry name" value="MANNOSYLTRANSFERASE YKCB-RELATED"/>
    <property type="match status" value="1"/>
</dbReference>
<dbReference type="GO" id="GO:0016763">
    <property type="term" value="F:pentosyltransferase activity"/>
    <property type="evidence" value="ECO:0007669"/>
    <property type="project" value="TreeGrafter"/>
</dbReference>
<organism evidence="9 10">
    <name type="scientific">Candidatus Taylorbacteria bacterium CG11_big_fil_rev_8_21_14_0_20_46_11</name>
    <dbReference type="NCBI Taxonomy" id="1975025"/>
    <lineage>
        <taxon>Bacteria</taxon>
        <taxon>Candidatus Tayloriibacteriota</taxon>
    </lineage>
</organism>
<evidence type="ECO:0000256" key="7">
    <source>
        <dbReference type="ARBA" id="ARBA00023136"/>
    </source>
</evidence>
<comment type="caution">
    <text evidence="9">The sequence shown here is derived from an EMBL/GenBank/DDBJ whole genome shotgun (WGS) entry which is preliminary data.</text>
</comment>
<dbReference type="Proteomes" id="UP000229342">
    <property type="component" value="Unassembled WGS sequence"/>
</dbReference>
<evidence type="ECO:0000313" key="9">
    <source>
        <dbReference type="EMBL" id="PIQ69052.1"/>
    </source>
</evidence>
<feature type="transmembrane region" description="Helical" evidence="8">
    <location>
        <begin position="306"/>
        <end position="326"/>
    </location>
</feature>
<evidence type="ECO:0008006" key="11">
    <source>
        <dbReference type="Google" id="ProtNLM"/>
    </source>
</evidence>
<keyword evidence="4" id="KW-0808">Transferase</keyword>
<feature type="transmembrane region" description="Helical" evidence="8">
    <location>
        <begin position="370"/>
        <end position="389"/>
    </location>
</feature>
<evidence type="ECO:0000313" key="10">
    <source>
        <dbReference type="Proteomes" id="UP000229342"/>
    </source>
</evidence>
<dbReference type="InterPro" id="IPR050297">
    <property type="entry name" value="LipidA_mod_glycosyltrf_83"/>
</dbReference>
<keyword evidence="7 8" id="KW-0472">Membrane</keyword>
<keyword evidence="2" id="KW-1003">Cell membrane</keyword>
<gene>
    <name evidence="9" type="ORF">COV91_01000</name>
</gene>
<protein>
    <recommendedName>
        <fullName evidence="11">Glycosyltransferase RgtA/B/C/D-like domain-containing protein</fullName>
    </recommendedName>
</protein>
<evidence type="ECO:0000256" key="2">
    <source>
        <dbReference type="ARBA" id="ARBA00022475"/>
    </source>
</evidence>
<evidence type="ECO:0000256" key="5">
    <source>
        <dbReference type="ARBA" id="ARBA00022692"/>
    </source>
</evidence>
<dbReference type="EMBL" id="PCVG01000014">
    <property type="protein sequence ID" value="PIQ69052.1"/>
    <property type="molecule type" value="Genomic_DNA"/>
</dbReference>
<keyword evidence="6 8" id="KW-1133">Transmembrane helix</keyword>
<feature type="transmembrane region" description="Helical" evidence="8">
    <location>
        <begin position="332"/>
        <end position="358"/>
    </location>
</feature>
<dbReference type="PANTHER" id="PTHR33908:SF11">
    <property type="entry name" value="MEMBRANE PROTEIN"/>
    <property type="match status" value="1"/>
</dbReference>
<feature type="transmembrane region" description="Helical" evidence="8">
    <location>
        <begin position="21"/>
        <end position="38"/>
    </location>
</feature>
<evidence type="ECO:0000256" key="1">
    <source>
        <dbReference type="ARBA" id="ARBA00004651"/>
    </source>
</evidence>
<keyword evidence="5 8" id="KW-0812">Transmembrane</keyword>
<dbReference type="GO" id="GO:0005886">
    <property type="term" value="C:plasma membrane"/>
    <property type="evidence" value="ECO:0007669"/>
    <property type="project" value="UniProtKB-SubCell"/>
</dbReference>
<reference evidence="9 10" key="1">
    <citation type="submission" date="2017-09" db="EMBL/GenBank/DDBJ databases">
        <title>Depth-based differentiation of microbial function through sediment-hosted aquifers and enrichment of novel symbionts in the deep terrestrial subsurface.</title>
        <authorList>
            <person name="Probst A.J."/>
            <person name="Ladd B."/>
            <person name="Jarett J.K."/>
            <person name="Geller-Mcgrath D.E."/>
            <person name="Sieber C.M."/>
            <person name="Emerson J.B."/>
            <person name="Anantharaman K."/>
            <person name="Thomas B.C."/>
            <person name="Malmstrom R."/>
            <person name="Stieglmeier M."/>
            <person name="Klingl A."/>
            <person name="Woyke T."/>
            <person name="Ryan C.M."/>
            <person name="Banfield J.F."/>
        </authorList>
    </citation>
    <scope>NUCLEOTIDE SEQUENCE [LARGE SCALE GENOMIC DNA]</scope>
    <source>
        <strain evidence="9">CG11_big_fil_rev_8_21_14_0_20_46_11</strain>
    </source>
</reference>
<feature type="transmembrane region" description="Helical" evidence="8">
    <location>
        <begin position="182"/>
        <end position="208"/>
    </location>
</feature>
<keyword evidence="3" id="KW-0328">Glycosyltransferase</keyword>
<evidence type="ECO:0000256" key="4">
    <source>
        <dbReference type="ARBA" id="ARBA00022679"/>
    </source>
</evidence>
<feature type="transmembrane region" description="Helical" evidence="8">
    <location>
        <begin position="220"/>
        <end position="239"/>
    </location>
</feature>
<feature type="transmembrane region" description="Helical" evidence="8">
    <location>
        <begin position="137"/>
        <end position="170"/>
    </location>
</feature>
<feature type="transmembrane region" description="Helical" evidence="8">
    <location>
        <begin position="107"/>
        <end position="125"/>
    </location>
</feature>
<evidence type="ECO:0000256" key="6">
    <source>
        <dbReference type="ARBA" id="ARBA00022989"/>
    </source>
</evidence>
<dbReference type="AlphaFoldDB" id="A0A2H0KCS3"/>
<proteinExistence type="predicted"/>
<comment type="subcellular location">
    <subcellularLocation>
        <location evidence="1">Cell membrane</location>
        <topology evidence="1">Multi-pass membrane protein</topology>
    </subcellularLocation>
</comment>
<evidence type="ECO:0000256" key="8">
    <source>
        <dbReference type="SAM" id="Phobius"/>
    </source>
</evidence>
<feature type="transmembrane region" description="Helical" evidence="8">
    <location>
        <begin position="277"/>
        <end position="299"/>
    </location>
</feature>
<evidence type="ECO:0000256" key="3">
    <source>
        <dbReference type="ARBA" id="ARBA00022676"/>
    </source>
</evidence>
<sequence length="497" mass="56821">MSKKLKDMYAKLIRIFNSYHEVLLLVGVLVFMSAFALSDLTSRPAYWYDEAINVELARNFADFGKLDLVVAPDTFSGVGPTIGSTGYTITAPLGLFFKAFGFGLAEARVYMLIWMNVFLLSLFVVTKTLWDKYTAAFSTLFIASFAPFYGNGLSVMGEIPGFVFFLWSFYLLTKEKYWWSGLLLGLAVVSKPSIYVFLVFGFLAVFLFKRELWKQKILDLFKVGIASVGALVPWVFIYLDEVLNPLVWTEIVEHFRNPYGDAGFSTMQNIQNNLSSFWGSTTLLYFTVFLALTIVAVFLRKDLFNAHRIFFILGATYIPLAFFQYIRSFGYLRYLIAAEFITFMLFTLSLPALIDFFLKKYQNLPEKSMSIIAGGIFVLLILVQTVHLFKFSDLYSSDKTQRTIQYLDLKYPKEIIGVMNVPHVGSLLSADRKYQYLSTFGLWQFGTNSLLLSKDKLPAVLVLDTKESVQDRDRETLMANYEEDTAFSTGFTVYKRK</sequence>
<dbReference type="GO" id="GO:0009103">
    <property type="term" value="P:lipopolysaccharide biosynthetic process"/>
    <property type="evidence" value="ECO:0007669"/>
    <property type="project" value="UniProtKB-ARBA"/>
</dbReference>